<organism evidence="6 7">
    <name type="scientific">Halovivax cerinus</name>
    <dbReference type="NCBI Taxonomy" id="1487865"/>
    <lineage>
        <taxon>Archaea</taxon>
        <taxon>Methanobacteriati</taxon>
        <taxon>Methanobacteriota</taxon>
        <taxon>Stenosarchaea group</taxon>
        <taxon>Halobacteria</taxon>
        <taxon>Halobacteriales</taxon>
        <taxon>Natrialbaceae</taxon>
        <taxon>Halovivax</taxon>
    </lineage>
</organism>
<feature type="binding site" evidence="3">
    <location>
        <position position="141"/>
    </location>
    <ligand>
        <name>NAD(+)</name>
        <dbReference type="ChEBI" id="CHEBI:57540"/>
    </ligand>
</feature>
<feature type="domain" description="3-hydroxyacyl-CoA dehydrogenase C-terminal" evidence="4">
    <location>
        <begin position="184"/>
        <end position="279"/>
    </location>
</feature>
<dbReference type="PANTHER" id="PTHR48075:SF5">
    <property type="entry name" value="3-HYDROXYBUTYRYL-COA DEHYDROGENASE"/>
    <property type="match status" value="1"/>
</dbReference>
<dbReference type="EMBL" id="JBHSAQ010000003">
    <property type="protein sequence ID" value="MFC3958411.1"/>
    <property type="molecule type" value="Genomic_DNA"/>
</dbReference>
<sequence>MRVGVLGAGTMGQGIAQVAAQAGHDVVVRDIESEFVEDGLDGIESTLAEGVEREKVTPDEKAATLDRLSGTTDLETAVSESDLVIEAVPEDMDLKQETFTSVEESADEETIIASNTSALSVTEIASALERPERAIGLHFFNPVHLMSLVEVVVPERTSDETVETAEAFVDGIGKSPITVRDSPGFASSRLGVTLGVEAIRMVETGVASPRDVDRAMTLGYNHPMGPIELTDVVGLDVRLDILEHLREELGERFKPPQLLRQKVRAGNLGRKTGEGFYVWEDGEIVGVSDGAMSSPEGDR</sequence>
<dbReference type="SUPFAM" id="SSF51735">
    <property type="entry name" value="NAD(P)-binding Rossmann-fold domains"/>
    <property type="match status" value="1"/>
</dbReference>
<dbReference type="SUPFAM" id="SSF48179">
    <property type="entry name" value="6-phosphogluconate dehydrogenase C-terminal domain-like"/>
    <property type="match status" value="1"/>
</dbReference>
<accession>A0ABD5NN42</accession>
<feature type="binding site" evidence="3">
    <location>
        <position position="271"/>
    </location>
    <ligand>
        <name>NAD(+)</name>
        <dbReference type="ChEBI" id="CHEBI:57540"/>
    </ligand>
</feature>
<dbReference type="GeneID" id="73903968"/>
<dbReference type="InterPro" id="IPR008927">
    <property type="entry name" value="6-PGluconate_DH-like_C_sf"/>
</dbReference>
<keyword evidence="3" id="KW-0520">NAD</keyword>
<dbReference type="GO" id="GO:0003857">
    <property type="term" value="F:(3S)-3-hydroxyacyl-CoA dehydrogenase (NAD+) activity"/>
    <property type="evidence" value="ECO:0007669"/>
    <property type="project" value="UniProtKB-EC"/>
</dbReference>
<gene>
    <name evidence="6" type="ORF">ACFOUR_08525</name>
</gene>
<feature type="domain" description="3-hydroxyacyl-CoA dehydrogenase NAD binding" evidence="5">
    <location>
        <begin position="3"/>
        <end position="181"/>
    </location>
</feature>
<proteinExistence type="predicted"/>
<dbReference type="InterPro" id="IPR036291">
    <property type="entry name" value="NAD(P)-bd_dom_sf"/>
</dbReference>
<dbReference type="Pfam" id="PF00725">
    <property type="entry name" value="3HCDH"/>
    <property type="match status" value="1"/>
</dbReference>
<dbReference type="PIRSF" id="PIRSF000105">
    <property type="entry name" value="HCDH"/>
    <property type="match status" value="1"/>
</dbReference>
<keyword evidence="7" id="KW-1185">Reference proteome</keyword>
<evidence type="ECO:0000256" key="1">
    <source>
        <dbReference type="ARBA" id="ARBA00023002"/>
    </source>
</evidence>
<dbReference type="InterPro" id="IPR013328">
    <property type="entry name" value="6PGD_dom2"/>
</dbReference>
<dbReference type="Gene3D" id="1.10.1040.10">
    <property type="entry name" value="N-(1-d-carboxylethyl)-l-norvaline Dehydrogenase, domain 2"/>
    <property type="match status" value="1"/>
</dbReference>
<evidence type="ECO:0000256" key="3">
    <source>
        <dbReference type="PIRSR" id="PIRSR000105-2"/>
    </source>
</evidence>
<feature type="site" description="Important for catalytic activity" evidence="2">
    <location>
        <position position="138"/>
    </location>
</feature>
<dbReference type="InterPro" id="IPR006176">
    <property type="entry name" value="3-OHacyl-CoA_DH_NAD-bd"/>
</dbReference>
<feature type="binding site" evidence="3">
    <location>
        <position position="30"/>
    </location>
    <ligand>
        <name>NAD(+)</name>
        <dbReference type="ChEBI" id="CHEBI:57540"/>
    </ligand>
</feature>
<feature type="binding site" evidence="3">
    <location>
        <position position="90"/>
    </location>
    <ligand>
        <name>NAD(+)</name>
        <dbReference type="ChEBI" id="CHEBI:57540"/>
    </ligand>
</feature>
<evidence type="ECO:0000259" key="5">
    <source>
        <dbReference type="Pfam" id="PF02737"/>
    </source>
</evidence>
<dbReference type="EC" id="1.1.1.35" evidence="6"/>
<dbReference type="AlphaFoldDB" id="A0ABD5NN42"/>
<dbReference type="Gene3D" id="3.40.50.720">
    <property type="entry name" value="NAD(P)-binding Rossmann-like Domain"/>
    <property type="match status" value="1"/>
</dbReference>
<dbReference type="InterPro" id="IPR006108">
    <property type="entry name" value="3HC_DH_C"/>
</dbReference>
<evidence type="ECO:0000313" key="7">
    <source>
        <dbReference type="Proteomes" id="UP001595846"/>
    </source>
</evidence>
<protein>
    <submittedName>
        <fullName evidence="6">3-hydroxyacyl-CoA dehydrogenase family protein</fullName>
        <ecNumber evidence="6">1.1.1.35</ecNumber>
    </submittedName>
</protein>
<dbReference type="InterPro" id="IPR022694">
    <property type="entry name" value="3-OHacyl-CoA_DH"/>
</dbReference>
<evidence type="ECO:0000313" key="6">
    <source>
        <dbReference type="EMBL" id="MFC3958411.1"/>
    </source>
</evidence>
<feature type="binding site" evidence="3">
    <location>
        <position position="95"/>
    </location>
    <ligand>
        <name>NAD(+)</name>
        <dbReference type="ChEBI" id="CHEBI:57540"/>
    </ligand>
</feature>
<dbReference type="Pfam" id="PF02737">
    <property type="entry name" value="3HCDH_N"/>
    <property type="match status" value="1"/>
</dbReference>
<feature type="binding site" evidence="3">
    <location>
        <position position="117"/>
    </location>
    <ligand>
        <name>NAD(+)</name>
        <dbReference type="ChEBI" id="CHEBI:57540"/>
    </ligand>
</feature>
<name>A0ABD5NN42_9EURY</name>
<dbReference type="Proteomes" id="UP001595846">
    <property type="component" value="Unassembled WGS sequence"/>
</dbReference>
<dbReference type="GO" id="GO:0032787">
    <property type="term" value="P:monocarboxylic acid metabolic process"/>
    <property type="evidence" value="ECO:0007669"/>
    <property type="project" value="UniProtKB-ARBA"/>
</dbReference>
<dbReference type="RefSeq" id="WP_256531245.1">
    <property type="nucleotide sequence ID" value="NZ_CP101824.1"/>
</dbReference>
<keyword evidence="1 6" id="KW-0560">Oxidoreductase</keyword>
<feature type="binding site" evidence="3">
    <location>
        <begin position="7"/>
        <end position="12"/>
    </location>
    <ligand>
        <name>NAD(+)</name>
        <dbReference type="ChEBI" id="CHEBI:57540"/>
    </ligand>
</feature>
<dbReference type="FunFam" id="3.40.50.720:FF:000009">
    <property type="entry name" value="Fatty oxidation complex, alpha subunit"/>
    <property type="match status" value="1"/>
</dbReference>
<evidence type="ECO:0000259" key="4">
    <source>
        <dbReference type="Pfam" id="PF00725"/>
    </source>
</evidence>
<comment type="caution">
    <text evidence="6">The sequence shown here is derived from an EMBL/GenBank/DDBJ whole genome shotgun (WGS) entry which is preliminary data.</text>
</comment>
<reference evidence="6 7" key="1">
    <citation type="journal article" date="2019" name="Int. J. Syst. Evol. Microbiol.">
        <title>The Global Catalogue of Microorganisms (GCM) 10K type strain sequencing project: providing services to taxonomists for standard genome sequencing and annotation.</title>
        <authorList>
            <consortium name="The Broad Institute Genomics Platform"/>
            <consortium name="The Broad Institute Genome Sequencing Center for Infectious Disease"/>
            <person name="Wu L."/>
            <person name="Ma J."/>
        </authorList>
    </citation>
    <scope>NUCLEOTIDE SEQUENCE [LARGE SCALE GENOMIC DNA]</scope>
    <source>
        <strain evidence="6 7">IBRC-M 10256</strain>
    </source>
</reference>
<dbReference type="PANTHER" id="PTHR48075">
    <property type="entry name" value="3-HYDROXYACYL-COA DEHYDROGENASE FAMILY PROTEIN"/>
    <property type="match status" value="1"/>
</dbReference>
<evidence type="ECO:0000256" key="2">
    <source>
        <dbReference type="PIRSR" id="PIRSR000105-1"/>
    </source>
</evidence>